<dbReference type="GO" id="GO:0032259">
    <property type="term" value="P:methylation"/>
    <property type="evidence" value="ECO:0007669"/>
    <property type="project" value="UniProtKB-KW"/>
</dbReference>
<evidence type="ECO:0000256" key="1">
    <source>
        <dbReference type="ARBA" id="ARBA00022603"/>
    </source>
</evidence>
<keyword evidence="6" id="KW-1185">Reference proteome</keyword>
<dbReference type="InterPro" id="IPR007757">
    <property type="entry name" value="MT-A70-like"/>
</dbReference>
<keyword evidence="2" id="KW-0808">Transferase</keyword>
<dbReference type="EMBL" id="RBWY01000001">
    <property type="protein sequence ID" value="RKS87287.1"/>
    <property type="molecule type" value="Genomic_DNA"/>
</dbReference>
<dbReference type="PROSITE" id="PS51143">
    <property type="entry name" value="MT_A70"/>
    <property type="match status" value="1"/>
</dbReference>
<keyword evidence="1 5" id="KW-0489">Methyltransferase</keyword>
<proteinExistence type="inferred from homology"/>
<evidence type="ECO:0000313" key="6">
    <source>
        <dbReference type="Proteomes" id="UP000278542"/>
    </source>
</evidence>
<keyword evidence="3" id="KW-0949">S-adenosyl-L-methionine</keyword>
<dbReference type="InterPro" id="IPR029063">
    <property type="entry name" value="SAM-dependent_MTases_sf"/>
</dbReference>
<accession>A0A495RIE8</accession>
<dbReference type="SUPFAM" id="SSF53335">
    <property type="entry name" value="S-adenosyl-L-methionine-dependent methyltransferases"/>
    <property type="match status" value="1"/>
</dbReference>
<dbReference type="PANTHER" id="PTHR12829">
    <property type="entry name" value="N6-ADENOSINE-METHYLTRANSFERASE"/>
    <property type="match status" value="1"/>
</dbReference>
<evidence type="ECO:0000256" key="2">
    <source>
        <dbReference type="ARBA" id="ARBA00022679"/>
    </source>
</evidence>
<gene>
    <name evidence="5" type="ORF">DES39_0507</name>
</gene>
<reference evidence="5 6" key="1">
    <citation type="submission" date="2018-10" db="EMBL/GenBank/DDBJ databases">
        <title>Genomic Encyclopedia of Type Strains, Phase IV (KMG-IV): sequencing the most valuable type-strain genomes for metagenomic binning, comparative biology and taxonomic classification.</title>
        <authorList>
            <person name="Goeker M."/>
        </authorList>
    </citation>
    <scope>NUCLEOTIDE SEQUENCE [LARGE SCALE GENOMIC DNA]</scope>
    <source>
        <strain evidence="5 6">DSM 22228</strain>
    </source>
</reference>
<sequence length="201" mass="23303">MKNKYSLIYCDPPWQYSNQATRAATNNHYPAMTLDDLKKLPIQNITEDNAVLFMWFTGPMTKEAIELVESWGFKLKTTKGFTWIKLNKNYDSILAKFLLVVRLPFIEVLQKISFFGLGNHTRTNSEDCLIAIKGKGIERQNKSISQVIYAPIGRHSEKPKEARDRLDMLYGDVPRIELFARNNFEGWDVWGNECDNSIEME</sequence>
<name>A0A495RIE8_9GAMM</name>
<evidence type="ECO:0000256" key="4">
    <source>
        <dbReference type="PROSITE-ProRule" id="PRU00489"/>
    </source>
</evidence>
<dbReference type="GO" id="GO:0008168">
    <property type="term" value="F:methyltransferase activity"/>
    <property type="evidence" value="ECO:0007669"/>
    <property type="project" value="UniProtKB-KW"/>
</dbReference>
<dbReference type="Pfam" id="PF05063">
    <property type="entry name" value="MT-A70"/>
    <property type="match status" value="1"/>
</dbReference>
<dbReference type="PANTHER" id="PTHR12829:SF7">
    <property type="entry name" value="N6-ADENOSINE-METHYLTRANSFERASE CATALYTIC SUBUNIT"/>
    <property type="match status" value="1"/>
</dbReference>
<dbReference type="InterPro" id="IPR002052">
    <property type="entry name" value="DNA_methylase_N6_adenine_CS"/>
</dbReference>
<dbReference type="PROSITE" id="PS00092">
    <property type="entry name" value="N6_MTASE"/>
    <property type="match status" value="1"/>
</dbReference>
<protein>
    <submittedName>
        <fullName evidence="5">N6-adenosine-specific RNA methylase IME4</fullName>
    </submittedName>
</protein>
<evidence type="ECO:0000256" key="3">
    <source>
        <dbReference type="ARBA" id="ARBA00022691"/>
    </source>
</evidence>
<dbReference type="OrthoDB" id="6258822at2"/>
<comment type="caution">
    <text evidence="5">The sequence shown here is derived from an EMBL/GenBank/DDBJ whole genome shotgun (WGS) entry which is preliminary data.</text>
</comment>
<dbReference type="GO" id="GO:0003676">
    <property type="term" value="F:nucleic acid binding"/>
    <property type="evidence" value="ECO:0007669"/>
    <property type="project" value="InterPro"/>
</dbReference>
<organism evidence="5 6">
    <name type="scientific">Orbus hercynius</name>
    <dbReference type="NCBI Taxonomy" id="593135"/>
    <lineage>
        <taxon>Bacteria</taxon>
        <taxon>Pseudomonadati</taxon>
        <taxon>Pseudomonadota</taxon>
        <taxon>Gammaproteobacteria</taxon>
        <taxon>Orbales</taxon>
        <taxon>Orbaceae</taxon>
        <taxon>Orbus</taxon>
    </lineage>
</organism>
<dbReference type="RefSeq" id="WP_121144188.1">
    <property type="nucleotide sequence ID" value="NZ_RBWY01000001.1"/>
</dbReference>
<dbReference type="AlphaFoldDB" id="A0A495RIE8"/>
<dbReference type="Proteomes" id="UP000278542">
    <property type="component" value="Unassembled WGS sequence"/>
</dbReference>
<comment type="similarity">
    <text evidence="4">Belongs to the MT-A70-like family.</text>
</comment>
<evidence type="ECO:0000313" key="5">
    <source>
        <dbReference type="EMBL" id="RKS87287.1"/>
    </source>
</evidence>